<protein>
    <submittedName>
        <fullName evidence="2">Uncharacterized protein</fullName>
    </submittedName>
</protein>
<feature type="compositionally biased region" description="Gly residues" evidence="1">
    <location>
        <begin position="482"/>
        <end position="494"/>
    </location>
</feature>
<dbReference type="EMBL" id="HBUF01340552">
    <property type="protein sequence ID" value="CAG6702616.1"/>
    <property type="molecule type" value="Transcribed_RNA"/>
</dbReference>
<organism evidence="2">
    <name type="scientific">Cacopsylla melanoneura</name>
    <dbReference type="NCBI Taxonomy" id="428564"/>
    <lineage>
        <taxon>Eukaryota</taxon>
        <taxon>Metazoa</taxon>
        <taxon>Ecdysozoa</taxon>
        <taxon>Arthropoda</taxon>
        <taxon>Hexapoda</taxon>
        <taxon>Insecta</taxon>
        <taxon>Pterygota</taxon>
        <taxon>Neoptera</taxon>
        <taxon>Paraneoptera</taxon>
        <taxon>Hemiptera</taxon>
        <taxon>Sternorrhyncha</taxon>
        <taxon>Psylloidea</taxon>
        <taxon>Psyllidae</taxon>
        <taxon>Psyllinae</taxon>
        <taxon>Cacopsylla</taxon>
    </lineage>
</organism>
<feature type="compositionally biased region" description="Basic and acidic residues" evidence="1">
    <location>
        <begin position="44"/>
        <end position="54"/>
    </location>
</feature>
<feature type="compositionally biased region" description="Gly residues" evidence="1">
    <location>
        <begin position="532"/>
        <end position="549"/>
    </location>
</feature>
<accession>A0A8D8U8I5</accession>
<feature type="compositionally biased region" description="Gly residues" evidence="1">
    <location>
        <begin position="556"/>
        <end position="567"/>
    </location>
</feature>
<feature type="compositionally biased region" description="Polar residues" evidence="1">
    <location>
        <begin position="139"/>
        <end position="148"/>
    </location>
</feature>
<feature type="region of interest" description="Disordered" evidence="1">
    <location>
        <begin position="436"/>
        <end position="567"/>
    </location>
</feature>
<name>A0A8D8U8I5_9HEMI</name>
<dbReference type="EMBL" id="HBUF01340549">
    <property type="protein sequence ID" value="CAG6702601.1"/>
    <property type="molecule type" value="Transcribed_RNA"/>
</dbReference>
<feature type="compositionally biased region" description="Basic residues" evidence="1">
    <location>
        <begin position="337"/>
        <end position="354"/>
    </location>
</feature>
<feature type="compositionally biased region" description="Gly residues" evidence="1">
    <location>
        <begin position="501"/>
        <end position="515"/>
    </location>
</feature>
<reference evidence="2" key="1">
    <citation type="submission" date="2021-05" db="EMBL/GenBank/DDBJ databases">
        <authorList>
            <person name="Alioto T."/>
            <person name="Alioto T."/>
            <person name="Gomez Garrido J."/>
        </authorList>
    </citation>
    <scope>NUCLEOTIDE SEQUENCE</scope>
</reference>
<feature type="compositionally biased region" description="Polar residues" evidence="1">
    <location>
        <begin position="390"/>
        <end position="399"/>
    </location>
</feature>
<dbReference type="EMBL" id="HBUF01340550">
    <property type="protein sequence ID" value="CAG6702606.1"/>
    <property type="molecule type" value="Transcribed_RNA"/>
</dbReference>
<evidence type="ECO:0000313" key="2">
    <source>
        <dbReference type="EMBL" id="CAG6702606.1"/>
    </source>
</evidence>
<feature type="region of interest" description="Disordered" evidence="1">
    <location>
        <begin position="1"/>
        <end position="148"/>
    </location>
</feature>
<evidence type="ECO:0000256" key="1">
    <source>
        <dbReference type="SAM" id="MobiDB-lite"/>
    </source>
</evidence>
<feature type="compositionally biased region" description="Basic and acidic residues" evidence="1">
    <location>
        <begin position="436"/>
        <end position="458"/>
    </location>
</feature>
<feature type="region of interest" description="Disordered" evidence="1">
    <location>
        <begin position="378"/>
        <end position="412"/>
    </location>
</feature>
<feature type="region of interest" description="Disordered" evidence="1">
    <location>
        <begin position="321"/>
        <end position="359"/>
    </location>
</feature>
<feature type="compositionally biased region" description="Gly residues" evidence="1">
    <location>
        <begin position="459"/>
        <end position="475"/>
    </location>
</feature>
<dbReference type="EMBL" id="HBUF01340551">
    <property type="protein sequence ID" value="CAG6702611.1"/>
    <property type="molecule type" value="Transcribed_RNA"/>
</dbReference>
<feature type="compositionally biased region" description="Basic and acidic residues" evidence="1">
    <location>
        <begin position="69"/>
        <end position="84"/>
    </location>
</feature>
<proteinExistence type="predicted"/>
<sequence length="567" mass="59460">MEDDETRPGVSLESSHEPPAETEGNRGQQLTATHKENVISVRAAAREKESELTRGDCAVKGPPSLPEDTTEKLSTPEKSRENCTKEPFSSTRENVTGKLLSSPENRPENPAEIRSKPPVKGDTETASPFKSGTPPVKSAWSSSSNTAPVTDPASRLKHLWSSFVTCEPNSYSRSCWFENVIHEILRQLDAGISGDNILNSFSTSSHVVSLLGSEFLADVHRVCSVSTEDDFGNLRRYLLQGRGAKCLAVLCALGVQDMSCSKEFTSLLVSLQSAISLDSVTTPSSPHSSSPYATGAAYIPNTEHIAGCLCATLQSVSGGGEVKRKRSNESYTGVQQHQKRKKSSCASKRTRKLSRTSSRSSYVLFTTDLHSKPAHPNVAQVTAAPPPPSTLLNVESTSSENEDSGGTGVPVKSQTLQVTYNALDFEYFTNVIHSGEELEQERGGGGKGRTEEEGERVGGRGGGGFRGGRGGGGYRGGRDEYGGGGGGYRGGRGGSKPDYYNGGGGAGGGRGGGGRFRSRSPVARSRDYGSESYGGGSSYGGGRGGGSSYGGARSSSGGGGYGGGNGY</sequence>
<feature type="compositionally biased region" description="Basic and acidic residues" evidence="1">
    <location>
        <begin position="105"/>
        <end position="123"/>
    </location>
</feature>
<dbReference type="AlphaFoldDB" id="A0A8D8U8I5"/>